<evidence type="ECO:0000313" key="1">
    <source>
        <dbReference type="EMBL" id="KAF5763198.1"/>
    </source>
</evidence>
<evidence type="ECO:0000313" key="2">
    <source>
        <dbReference type="EMBL" id="OTF94157.1"/>
    </source>
</evidence>
<protein>
    <submittedName>
        <fullName evidence="2">Uncharacterized protein</fullName>
    </submittedName>
</protein>
<reference evidence="1" key="3">
    <citation type="submission" date="2020-06" db="EMBL/GenBank/DDBJ databases">
        <title>Helianthus annuus Genome sequencing and assembly Release 2.</title>
        <authorList>
            <person name="Gouzy J."/>
            <person name="Langlade N."/>
            <person name="Munos S."/>
        </authorList>
    </citation>
    <scope>NUCLEOTIDE SEQUENCE</scope>
    <source>
        <tissue evidence="1">Leaves</tissue>
    </source>
</reference>
<dbReference type="Gramene" id="mRNA:HanXRQr2_Chr15g0677491">
    <property type="protein sequence ID" value="CDS:HanXRQr2_Chr15g0677491.1"/>
    <property type="gene ID" value="HanXRQr2_Chr15g0677491"/>
</dbReference>
<dbReference type="EMBL" id="MNCJ02000330">
    <property type="protein sequence ID" value="KAF5763198.1"/>
    <property type="molecule type" value="Genomic_DNA"/>
</dbReference>
<reference evidence="2" key="2">
    <citation type="submission" date="2017-02" db="EMBL/GenBank/DDBJ databases">
        <title>Sunflower complete genome.</title>
        <authorList>
            <person name="Langlade N."/>
            <person name="Munos S."/>
        </authorList>
    </citation>
    <scope>NUCLEOTIDE SEQUENCE [LARGE SCALE GENOMIC DNA]</scope>
    <source>
        <tissue evidence="2">Leaves</tissue>
    </source>
</reference>
<keyword evidence="3" id="KW-1185">Reference proteome</keyword>
<dbReference type="AlphaFoldDB" id="A0A251S5Q7"/>
<dbReference type="EMBL" id="CM007904">
    <property type="protein sequence ID" value="OTF94157.1"/>
    <property type="molecule type" value="Genomic_DNA"/>
</dbReference>
<dbReference type="Proteomes" id="UP000215914">
    <property type="component" value="Chromosome 15"/>
</dbReference>
<organism evidence="2 3">
    <name type="scientific">Helianthus annuus</name>
    <name type="common">Common sunflower</name>
    <dbReference type="NCBI Taxonomy" id="4232"/>
    <lineage>
        <taxon>Eukaryota</taxon>
        <taxon>Viridiplantae</taxon>
        <taxon>Streptophyta</taxon>
        <taxon>Embryophyta</taxon>
        <taxon>Tracheophyta</taxon>
        <taxon>Spermatophyta</taxon>
        <taxon>Magnoliopsida</taxon>
        <taxon>eudicotyledons</taxon>
        <taxon>Gunneridae</taxon>
        <taxon>Pentapetalae</taxon>
        <taxon>asterids</taxon>
        <taxon>campanulids</taxon>
        <taxon>Asterales</taxon>
        <taxon>Asteraceae</taxon>
        <taxon>Asteroideae</taxon>
        <taxon>Heliantheae alliance</taxon>
        <taxon>Heliantheae</taxon>
        <taxon>Helianthus</taxon>
    </lineage>
</organism>
<accession>A0A251S5Q7</accession>
<evidence type="ECO:0000313" key="3">
    <source>
        <dbReference type="Proteomes" id="UP000215914"/>
    </source>
</evidence>
<proteinExistence type="predicted"/>
<sequence>MWSKSPDRLQRVVTTVSSSLVNRNLRLFISGVWLPRLRLEKHKPLTTLITLSGARHVTPTIATPQPRFNPPLLCYGYVNFPFLKTVYLYIYT</sequence>
<dbReference type="InParanoid" id="A0A251S5Q7"/>
<reference evidence="1 3" key="1">
    <citation type="journal article" date="2017" name="Nature">
        <title>The sunflower genome provides insights into oil metabolism, flowering and Asterid evolution.</title>
        <authorList>
            <person name="Badouin H."/>
            <person name="Gouzy J."/>
            <person name="Grassa C.J."/>
            <person name="Murat F."/>
            <person name="Staton S.E."/>
            <person name="Cottret L."/>
            <person name="Lelandais-Briere C."/>
            <person name="Owens G.L."/>
            <person name="Carrere S."/>
            <person name="Mayjonade B."/>
            <person name="Legrand L."/>
            <person name="Gill N."/>
            <person name="Kane N.C."/>
            <person name="Bowers J.E."/>
            <person name="Hubner S."/>
            <person name="Bellec A."/>
            <person name="Berard A."/>
            <person name="Berges H."/>
            <person name="Blanchet N."/>
            <person name="Boniface M.C."/>
            <person name="Brunel D."/>
            <person name="Catrice O."/>
            <person name="Chaidir N."/>
            <person name="Claudel C."/>
            <person name="Donnadieu C."/>
            <person name="Faraut T."/>
            <person name="Fievet G."/>
            <person name="Helmstetter N."/>
            <person name="King M."/>
            <person name="Knapp S.J."/>
            <person name="Lai Z."/>
            <person name="Le Paslier M.C."/>
            <person name="Lippi Y."/>
            <person name="Lorenzon L."/>
            <person name="Mandel J.R."/>
            <person name="Marage G."/>
            <person name="Marchand G."/>
            <person name="Marquand E."/>
            <person name="Bret-Mestries E."/>
            <person name="Morien E."/>
            <person name="Nambeesan S."/>
            <person name="Nguyen T."/>
            <person name="Pegot-Espagnet P."/>
            <person name="Pouilly N."/>
            <person name="Raftis F."/>
            <person name="Sallet E."/>
            <person name="Schiex T."/>
            <person name="Thomas J."/>
            <person name="Vandecasteele C."/>
            <person name="Vares D."/>
            <person name="Vear F."/>
            <person name="Vautrin S."/>
            <person name="Crespi M."/>
            <person name="Mangin B."/>
            <person name="Burke J.M."/>
            <person name="Salse J."/>
            <person name="Munos S."/>
            <person name="Vincourt P."/>
            <person name="Rieseberg L.H."/>
            <person name="Langlade N.B."/>
        </authorList>
    </citation>
    <scope>NUCLEOTIDE SEQUENCE [LARGE SCALE GENOMIC DNA]</scope>
    <source>
        <strain evidence="3">cv. SF193</strain>
        <tissue evidence="1">Leaves</tissue>
    </source>
</reference>
<name>A0A251S5Q7_HELAN</name>
<gene>
    <name evidence="2" type="ORF">HannXRQ_Chr15g0469071</name>
    <name evidence="1" type="ORF">HanXRQr2_Chr15g0677491</name>
</gene>